<name>A0ACB8JE68_CITSI</name>
<dbReference type="Proteomes" id="UP000829398">
    <property type="component" value="Chromosome 7"/>
</dbReference>
<evidence type="ECO:0000313" key="2">
    <source>
        <dbReference type="Proteomes" id="UP000829398"/>
    </source>
</evidence>
<organism evidence="1 2">
    <name type="scientific">Citrus sinensis</name>
    <name type="common">Sweet orange</name>
    <name type="synonym">Citrus aurantium var. sinensis</name>
    <dbReference type="NCBI Taxonomy" id="2711"/>
    <lineage>
        <taxon>Eukaryota</taxon>
        <taxon>Viridiplantae</taxon>
        <taxon>Streptophyta</taxon>
        <taxon>Embryophyta</taxon>
        <taxon>Tracheophyta</taxon>
        <taxon>Spermatophyta</taxon>
        <taxon>Magnoliopsida</taxon>
        <taxon>eudicotyledons</taxon>
        <taxon>Gunneridae</taxon>
        <taxon>Pentapetalae</taxon>
        <taxon>rosids</taxon>
        <taxon>malvids</taxon>
        <taxon>Sapindales</taxon>
        <taxon>Rutaceae</taxon>
        <taxon>Aurantioideae</taxon>
        <taxon>Citrus</taxon>
    </lineage>
</organism>
<protein>
    <submittedName>
        <fullName evidence="1">Retrovirus-related pol polyprotein from transposon RE1</fullName>
    </submittedName>
</protein>
<comment type="caution">
    <text evidence="1">The sequence shown here is derived from an EMBL/GenBank/DDBJ whole genome shotgun (WGS) entry which is preliminary data.</text>
</comment>
<dbReference type="EMBL" id="CM039176">
    <property type="protein sequence ID" value="KAH9715865.1"/>
    <property type="molecule type" value="Genomic_DNA"/>
</dbReference>
<keyword evidence="2" id="KW-1185">Reference proteome</keyword>
<reference evidence="2" key="1">
    <citation type="journal article" date="2023" name="Hortic. Res.">
        <title>A chromosome-level phased genome enabling allele-level studies in sweet orange: a case study on citrus Huanglongbing tolerance.</title>
        <authorList>
            <person name="Wu B."/>
            <person name="Yu Q."/>
            <person name="Deng Z."/>
            <person name="Duan Y."/>
            <person name="Luo F."/>
            <person name="Gmitter F. Jr."/>
        </authorList>
    </citation>
    <scope>NUCLEOTIDE SEQUENCE [LARGE SCALE GENOMIC DNA]</scope>
    <source>
        <strain evidence="2">cv. Valencia</strain>
    </source>
</reference>
<sequence length="771" mass="85685">MAGSPVSSLDFITHLISSLGQSYYPVVVYIKANALKMSINEAYSMLLSHEARLESDHSGVAKETKLNFSANVAQTDQNSGRGWFRNQERGSNSGGFNGNTGGFIGNGGFNSGNPGSSSGFDRRGGRGNITCQICFKPYHSAADCRIEIFFQILQCRIKGQEQLIWLPQKEPLIRGGIWTVEPFITSPTMCKIWLKDKNEGTLLAHGIVEGGLYKLLSLDVFSPHSADCNSNLFKPSSMLSNNHVSKLNNVNTPETFACSVSGNSSRTGKISVQLPYNQYKLDFYTQKCIFIGYNPLHKGYKCLNSSGKVFFARHVVFNETDFPYKKLFLKHSTSKVSNVDVLSSPVQFSFLQSSAQVDSSNVESSSPNFHPAMSPPSSSSSAQTSSSFSSHPSAEPTHSSSLPSHPMITRAKAGIFKPKSYLAATENLEPTSVKSALHDPKWFHAMNEEFDALQRNQTWTLVPSESAVKIVGNKWVYRVKYNPDGSISKYKARLVAKGYHQTQGVDFFETFSPVVKPCIVRVVLSLAVMHHWQIRQLDVNNAFLNVTGSNSQHIAAVIQYLHSEFAFKDLGEFNYFLGIEVTPFVHGLHLSQTKYIGDILRKANMLDNKGFNTPISLAFSDVDWAADPDDQKSTGGYCVFLGNNIISWSSKKQTIVSRSSAESEYRALASATSEILWLTYLLQELRIQPTQSPVLYCDNQSAEALTSNPKYHSRTKHIELDLHFIREHIAQKQLTVSHVSSSKELADILTKPLSFDQFAYLRTKLNVLPRT</sequence>
<accession>A0ACB8JE68</accession>
<proteinExistence type="predicted"/>
<evidence type="ECO:0000313" key="1">
    <source>
        <dbReference type="EMBL" id="KAH9715865.1"/>
    </source>
</evidence>
<gene>
    <name evidence="1" type="ORF">KPL71_021230</name>
</gene>